<dbReference type="InterPro" id="IPR006638">
    <property type="entry name" value="Elp3/MiaA/NifB-like_rSAM"/>
</dbReference>
<evidence type="ECO:0000256" key="5">
    <source>
        <dbReference type="ARBA" id="ARBA00023014"/>
    </source>
</evidence>
<evidence type="ECO:0000256" key="4">
    <source>
        <dbReference type="ARBA" id="ARBA00023004"/>
    </source>
</evidence>
<keyword evidence="4" id="KW-0408">Iron</keyword>
<keyword evidence="5" id="KW-0411">Iron-sulfur</keyword>
<evidence type="ECO:0000313" key="7">
    <source>
        <dbReference type="EMBL" id="QAR33796.1"/>
    </source>
</evidence>
<dbReference type="PROSITE" id="PS51918">
    <property type="entry name" value="RADICAL_SAM"/>
    <property type="match status" value="1"/>
</dbReference>
<dbReference type="SUPFAM" id="SSF102114">
    <property type="entry name" value="Radical SAM enzymes"/>
    <property type="match status" value="1"/>
</dbReference>
<evidence type="ECO:0000256" key="3">
    <source>
        <dbReference type="ARBA" id="ARBA00022723"/>
    </source>
</evidence>
<dbReference type="KEGG" id="gtl:EP073_10380"/>
<dbReference type="PANTHER" id="PTHR43288:SF1">
    <property type="entry name" value="GLYCYL-RADICAL ENZYME ACTIVATING ENZYME MJ0021-RELATED"/>
    <property type="match status" value="1"/>
</dbReference>
<dbReference type="PANTHER" id="PTHR43288">
    <property type="entry name" value="BIOTIN SYNTHASE-RELATED PROTEIN, RADICAL SAM SUPERFAMILY"/>
    <property type="match status" value="1"/>
</dbReference>
<dbReference type="InterPro" id="IPR013785">
    <property type="entry name" value="Aldolase_TIM"/>
</dbReference>
<evidence type="ECO:0000259" key="6">
    <source>
        <dbReference type="PROSITE" id="PS51918"/>
    </source>
</evidence>
<name>A0A3R5UZV9_9BACT</name>
<organism evidence="7 8">
    <name type="scientific">Geovibrio thiophilus</name>
    <dbReference type="NCBI Taxonomy" id="139438"/>
    <lineage>
        <taxon>Bacteria</taxon>
        <taxon>Pseudomonadati</taxon>
        <taxon>Deferribacterota</taxon>
        <taxon>Deferribacteres</taxon>
        <taxon>Deferribacterales</taxon>
        <taxon>Geovibrionaceae</taxon>
        <taxon>Geovibrio</taxon>
    </lineage>
</organism>
<dbReference type="GO" id="GO:0046872">
    <property type="term" value="F:metal ion binding"/>
    <property type="evidence" value="ECO:0007669"/>
    <property type="project" value="UniProtKB-KW"/>
</dbReference>
<dbReference type="CDD" id="cd01335">
    <property type="entry name" value="Radical_SAM"/>
    <property type="match status" value="1"/>
</dbReference>
<comment type="cofactor">
    <cofactor evidence="1">
        <name>[4Fe-4S] cluster</name>
        <dbReference type="ChEBI" id="CHEBI:49883"/>
    </cofactor>
</comment>
<dbReference type="EMBL" id="CP035108">
    <property type="protein sequence ID" value="QAR33796.1"/>
    <property type="molecule type" value="Genomic_DNA"/>
</dbReference>
<evidence type="ECO:0000256" key="1">
    <source>
        <dbReference type="ARBA" id="ARBA00001966"/>
    </source>
</evidence>
<keyword evidence="2" id="KW-0949">S-adenosyl-L-methionine</keyword>
<dbReference type="GO" id="GO:0051536">
    <property type="term" value="F:iron-sulfur cluster binding"/>
    <property type="evidence" value="ECO:0007669"/>
    <property type="project" value="UniProtKB-KW"/>
</dbReference>
<dbReference type="Proteomes" id="UP000287502">
    <property type="component" value="Chromosome"/>
</dbReference>
<protein>
    <submittedName>
        <fullName evidence="7">Radical SAM protein</fullName>
    </submittedName>
</protein>
<keyword evidence="8" id="KW-1185">Reference proteome</keyword>
<evidence type="ECO:0000313" key="8">
    <source>
        <dbReference type="Proteomes" id="UP000287502"/>
    </source>
</evidence>
<dbReference type="SFLD" id="SFLDS00029">
    <property type="entry name" value="Radical_SAM"/>
    <property type="match status" value="1"/>
</dbReference>
<feature type="domain" description="Radical SAM core" evidence="6">
    <location>
        <begin position="84"/>
        <end position="286"/>
    </location>
</feature>
<dbReference type="SMART" id="SM00729">
    <property type="entry name" value="Elp3"/>
    <property type="match status" value="1"/>
</dbReference>
<dbReference type="Gene3D" id="3.20.20.70">
    <property type="entry name" value="Aldolase class I"/>
    <property type="match status" value="1"/>
</dbReference>
<dbReference type="Pfam" id="PF04055">
    <property type="entry name" value="Radical_SAM"/>
    <property type="match status" value="1"/>
</dbReference>
<accession>A0A3R5UZV9</accession>
<evidence type="ECO:0000256" key="2">
    <source>
        <dbReference type="ARBA" id="ARBA00022691"/>
    </source>
</evidence>
<reference evidence="7 8" key="1">
    <citation type="submission" date="2019-01" db="EMBL/GenBank/DDBJ databases">
        <title>Geovibrio thiophilus DSM 11263, complete genome.</title>
        <authorList>
            <person name="Spring S."/>
            <person name="Bunk B."/>
            <person name="Sproer C."/>
        </authorList>
    </citation>
    <scope>NUCLEOTIDE SEQUENCE [LARGE SCALE GENOMIC DNA]</scope>
    <source>
        <strain evidence="7 8">DSM 11263</strain>
    </source>
</reference>
<keyword evidence="3" id="KW-0479">Metal-binding</keyword>
<dbReference type="OrthoDB" id="6457556at2"/>
<dbReference type="GO" id="GO:0003824">
    <property type="term" value="F:catalytic activity"/>
    <property type="evidence" value="ECO:0007669"/>
    <property type="project" value="InterPro"/>
</dbReference>
<sequence length="435" mass="49426">MITDINAKTLDLIKSKAFREDAERYVAQYADFMKFAEDSGIGAVEGVSSNSIAAERLLKNSRIKGYNAKSLSYGYLSPACIDCRTGENSKTVFHTLTCNRDCYFCANMNQEEYEFYTKNINNAEEELDSSMAGRKVSSVALTGGEPLLLPERALGFYRHVSEKYPEAHRRLYTNGDLLTDELAEQLAAAGLNEIRISVKMDKDGYPSETLDKLRIARKFIPAVMVEMPVIPGTFEHMKDLLLKMEEIGCDGINLLEFLYPWTDSEEYKKLGFKIKQRPYQVLYSYSYSGGLPVAGSEEECLRLLEFVLEKELKLGVHYCSLENKLTSQVYFQNYTTKLMPFEVMSEKDFFIKIARVYGSNAGKVQKFLSKKGVPFQRIAGSDALEFHPKYISELRGVDEVALTYNIVESEGKSSHMRELKIDLVNPSLFDYDEDI</sequence>
<proteinExistence type="predicted"/>
<dbReference type="InterPro" id="IPR007197">
    <property type="entry name" value="rSAM"/>
</dbReference>
<dbReference type="InterPro" id="IPR058240">
    <property type="entry name" value="rSAM_sf"/>
</dbReference>
<dbReference type="AlphaFoldDB" id="A0A3R5UZV9"/>
<gene>
    <name evidence="7" type="ORF">EP073_10380</name>
</gene>